<sequence length="572" mass="64692">MNRQELMTISKYSYKEAFLQGQMEQAGSNLYSIMEKMEKNTKYLRNQNIAMKVVMTIYVSLLIFSPISAFLNARASFGLASYQWRLFSSGLVMNLFFLMQFFYILMFGLFFASGMLSGEAFRFLSTLPIPKKDLRKISYMTFLRGIDAPAIALCLVFPFAAAIITQDIFITLICLIVSILNTIFTFSILIIIGTKMQKILAPSNTRSRKADVIRILWLIGYFIATITSAVGFQIIYENIEPFYYTEGLTLITTTIWNQILPWISFPLSGGYLIMELFIGPTHFSLLTLVASIVGVIIFGILDYILTRKALNILDTIVYGKDGAFEEESYITTVEDIQITIVSPKQAYIRRDMKLVPRDIQVIIMNIMPILFPLFGVIIGAGVVRPGDPDAIFAILGLSLFYSIFGSMMAAIGMMMVESTGTTIIQSLPIVERDQAKAKLQWICVVLLASFVIPAISMIVSPNMRDLLKYMVILWPLSFLFGIANIEYSAVIFGKLKYKYVLTEKPNIRYKTLKTATIFILNAIFAIGLILASIVTIMHFVYWQFALIFIGGEIILLFLLLLGFNKLFPKKNF</sequence>
<dbReference type="Proteomes" id="UP001208689">
    <property type="component" value="Chromosome"/>
</dbReference>
<feature type="transmembrane region" description="Helical" evidence="1">
    <location>
        <begin position="215"/>
        <end position="236"/>
    </location>
</feature>
<feature type="transmembrane region" description="Helical" evidence="1">
    <location>
        <begin position="91"/>
        <end position="116"/>
    </location>
</feature>
<feature type="transmembrane region" description="Helical" evidence="1">
    <location>
        <begin position="514"/>
        <end position="534"/>
    </location>
</feature>
<evidence type="ECO:0000313" key="2">
    <source>
        <dbReference type="EMBL" id="UYP44285.1"/>
    </source>
</evidence>
<keyword evidence="1" id="KW-1133">Transmembrane helix</keyword>
<gene>
    <name evidence="2" type="ORF">NEF87_000570</name>
</gene>
<feature type="transmembrane region" description="Helical" evidence="1">
    <location>
        <begin position="437"/>
        <end position="459"/>
    </location>
</feature>
<feature type="transmembrane region" description="Helical" evidence="1">
    <location>
        <begin position="540"/>
        <end position="563"/>
    </location>
</feature>
<name>A0ABY6HLL7_9ARCH</name>
<feature type="transmembrane region" description="Helical" evidence="1">
    <location>
        <begin position="471"/>
        <end position="493"/>
    </location>
</feature>
<keyword evidence="3" id="KW-1185">Reference proteome</keyword>
<keyword evidence="1" id="KW-0812">Transmembrane</keyword>
<feature type="transmembrane region" description="Helical" evidence="1">
    <location>
        <begin position="283"/>
        <end position="305"/>
    </location>
</feature>
<protein>
    <recommendedName>
        <fullName evidence="4">ABC-2 type transport system permease protein</fullName>
    </recommendedName>
</protein>
<keyword evidence="1" id="KW-0472">Membrane</keyword>
<evidence type="ECO:0000256" key="1">
    <source>
        <dbReference type="SAM" id="Phobius"/>
    </source>
</evidence>
<feature type="transmembrane region" description="Helical" evidence="1">
    <location>
        <begin position="168"/>
        <end position="194"/>
    </location>
</feature>
<accession>A0ABY6HLL7</accession>
<evidence type="ECO:0008006" key="4">
    <source>
        <dbReference type="Google" id="ProtNLM"/>
    </source>
</evidence>
<feature type="transmembrane region" description="Helical" evidence="1">
    <location>
        <begin position="390"/>
        <end position="416"/>
    </location>
</feature>
<proteinExistence type="predicted"/>
<dbReference type="EMBL" id="CP104013">
    <property type="protein sequence ID" value="UYP44285.1"/>
    <property type="molecule type" value="Genomic_DNA"/>
</dbReference>
<feature type="transmembrane region" description="Helical" evidence="1">
    <location>
        <begin position="137"/>
        <end position="162"/>
    </location>
</feature>
<feature type="transmembrane region" description="Helical" evidence="1">
    <location>
        <begin position="49"/>
        <end position="71"/>
    </location>
</feature>
<feature type="transmembrane region" description="Helical" evidence="1">
    <location>
        <begin position="359"/>
        <end position="384"/>
    </location>
</feature>
<evidence type="ECO:0000313" key="3">
    <source>
        <dbReference type="Proteomes" id="UP001208689"/>
    </source>
</evidence>
<reference evidence="2" key="1">
    <citation type="submission" date="2022-09" db="EMBL/GenBank/DDBJ databases">
        <title>Actin cytoskeleton and complex cell architecture in an #Asgard archaeon.</title>
        <authorList>
            <person name="Ponce Toledo R.I."/>
            <person name="Schleper C."/>
            <person name="Rodrigues Oliveira T."/>
            <person name="Wollweber F."/>
            <person name="Xu J."/>
            <person name="Rittmann S."/>
            <person name="Klingl A."/>
            <person name="Pilhofer M."/>
        </authorList>
    </citation>
    <scope>NUCLEOTIDE SEQUENCE</scope>
    <source>
        <strain evidence="2">B-35</strain>
    </source>
</reference>
<organism evidence="2 3">
    <name type="scientific">Candidatus Lokiarchaeum ossiferum</name>
    <dbReference type="NCBI Taxonomy" id="2951803"/>
    <lineage>
        <taxon>Archaea</taxon>
        <taxon>Promethearchaeati</taxon>
        <taxon>Promethearchaeota</taxon>
        <taxon>Promethearchaeia</taxon>
        <taxon>Promethearchaeales</taxon>
        <taxon>Promethearchaeaceae</taxon>
        <taxon>Candidatus Lokiarchaeum</taxon>
    </lineage>
</organism>